<keyword evidence="6 9" id="KW-0863">Zinc-finger</keyword>
<dbReference type="PROSITE" id="PS51873">
    <property type="entry name" value="TRIAD"/>
    <property type="match status" value="1"/>
</dbReference>
<dbReference type="Proteomes" id="UP000799302">
    <property type="component" value="Unassembled WGS sequence"/>
</dbReference>
<dbReference type="PROSITE" id="PS50119">
    <property type="entry name" value="ZF_BBOX"/>
    <property type="match status" value="1"/>
</dbReference>
<dbReference type="PROSITE" id="PS00518">
    <property type="entry name" value="ZF_RING_1"/>
    <property type="match status" value="1"/>
</dbReference>
<comment type="catalytic activity">
    <reaction evidence="1">
        <text>[E2 ubiquitin-conjugating enzyme]-S-ubiquitinyl-L-cysteine + [acceptor protein]-L-lysine = [E2 ubiquitin-conjugating enzyme]-L-cysteine + [acceptor protein]-N(6)-ubiquitinyl-L-lysine.</text>
        <dbReference type="EC" id="2.3.2.31"/>
    </reaction>
</comment>
<dbReference type="InterPro" id="IPR013083">
    <property type="entry name" value="Znf_RING/FYVE/PHD"/>
</dbReference>
<evidence type="ECO:0000256" key="2">
    <source>
        <dbReference type="ARBA" id="ARBA00012251"/>
    </source>
</evidence>
<feature type="domain" description="RING-type" evidence="10">
    <location>
        <begin position="204"/>
        <end position="248"/>
    </location>
</feature>
<evidence type="ECO:0000313" key="14">
    <source>
        <dbReference type="Proteomes" id="UP000799302"/>
    </source>
</evidence>
<evidence type="ECO:0000256" key="4">
    <source>
        <dbReference type="ARBA" id="ARBA00022723"/>
    </source>
</evidence>
<dbReference type="GO" id="GO:0061630">
    <property type="term" value="F:ubiquitin protein ligase activity"/>
    <property type="evidence" value="ECO:0007669"/>
    <property type="project" value="UniProtKB-EC"/>
</dbReference>
<dbReference type="PROSITE" id="PS50089">
    <property type="entry name" value="ZF_RING_2"/>
    <property type="match status" value="1"/>
</dbReference>
<keyword evidence="7" id="KW-0833">Ubl conjugation pathway</keyword>
<dbReference type="EMBL" id="MU004244">
    <property type="protein sequence ID" value="KAF2663813.1"/>
    <property type="molecule type" value="Genomic_DNA"/>
</dbReference>
<dbReference type="AlphaFoldDB" id="A0A6A6TXV3"/>
<dbReference type="InterPro" id="IPR002867">
    <property type="entry name" value="IBR_dom"/>
</dbReference>
<dbReference type="InterPro" id="IPR044066">
    <property type="entry name" value="TRIAD_supradom"/>
</dbReference>
<evidence type="ECO:0000259" key="12">
    <source>
        <dbReference type="PROSITE" id="PS51873"/>
    </source>
</evidence>
<dbReference type="CDD" id="cd22584">
    <property type="entry name" value="Rcat_RBR_unk"/>
    <property type="match status" value="1"/>
</dbReference>
<evidence type="ECO:0000256" key="3">
    <source>
        <dbReference type="ARBA" id="ARBA00022679"/>
    </source>
</evidence>
<evidence type="ECO:0000259" key="11">
    <source>
        <dbReference type="PROSITE" id="PS50119"/>
    </source>
</evidence>
<dbReference type="Pfam" id="PF01485">
    <property type="entry name" value="IBR"/>
    <property type="match status" value="2"/>
</dbReference>
<dbReference type="GO" id="GO:0016567">
    <property type="term" value="P:protein ubiquitination"/>
    <property type="evidence" value="ECO:0007669"/>
    <property type="project" value="InterPro"/>
</dbReference>
<keyword evidence="4" id="KW-0479">Metal-binding</keyword>
<dbReference type="CDD" id="cd20335">
    <property type="entry name" value="BRcat_RBR"/>
    <property type="match status" value="1"/>
</dbReference>
<keyword evidence="3" id="KW-0808">Transferase</keyword>
<evidence type="ECO:0000256" key="1">
    <source>
        <dbReference type="ARBA" id="ARBA00001798"/>
    </source>
</evidence>
<dbReference type="EC" id="2.3.2.31" evidence="2"/>
<keyword evidence="14" id="KW-1185">Reference proteome</keyword>
<dbReference type="SMART" id="SM00647">
    <property type="entry name" value="IBR"/>
    <property type="match status" value="2"/>
</dbReference>
<evidence type="ECO:0000313" key="13">
    <source>
        <dbReference type="EMBL" id="KAF2663813.1"/>
    </source>
</evidence>
<dbReference type="InterPro" id="IPR000315">
    <property type="entry name" value="Znf_B-box"/>
</dbReference>
<dbReference type="InterPro" id="IPR017907">
    <property type="entry name" value="Znf_RING_CS"/>
</dbReference>
<dbReference type="GO" id="GO:0008270">
    <property type="term" value="F:zinc ion binding"/>
    <property type="evidence" value="ECO:0007669"/>
    <property type="project" value="UniProtKB-KW"/>
</dbReference>
<evidence type="ECO:0000259" key="10">
    <source>
        <dbReference type="PROSITE" id="PS50089"/>
    </source>
</evidence>
<keyword evidence="5" id="KW-0677">Repeat</keyword>
<dbReference type="OrthoDB" id="10009520at2759"/>
<dbReference type="Gene3D" id="1.20.120.1750">
    <property type="match status" value="1"/>
</dbReference>
<dbReference type="InterPro" id="IPR031127">
    <property type="entry name" value="E3_UB_ligase_RBR"/>
</dbReference>
<accession>A0A6A6TXV3</accession>
<dbReference type="InterPro" id="IPR001841">
    <property type="entry name" value="Znf_RING"/>
</dbReference>
<organism evidence="13 14">
    <name type="scientific">Microthyrium microscopicum</name>
    <dbReference type="NCBI Taxonomy" id="703497"/>
    <lineage>
        <taxon>Eukaryota</taxon>
        <taxon>Fungi</taxon>
        <taxon>Dikarya</taxon>
        <taxon>Ascomycota</taxon>
        <taxon>Pezizomycotina</taxon>
        <taxon>Dothideomycetes</taxon>
        <taxon>Dothideomycetes incertae sedis</taxon>
        <taxon>Microthyriales</taxon>
        <taxon>Microthyriaceae</taxon>
        <taxon>Microthyrium</taxon>
    </lineage>
</organism>
<keyword evidence="8" id="KW-0862">Zinc</keyword>
<evidence type="ECO:0000256" key="7">
    <source>
        <dbReference type="ARBA" id="ARBA00022786"/>
    </source>
</evidence>
<protein>
    <recommendedName>
        <fullName evidence="2">RBR-type E3 ubiquitin transferase</fullName>
        <ecNumber evidence="2">2.3.2.31</ecNumber>
    </recommendedName>
</protein>
<proteinExistence type="predicted"/>
<feature type="domain" description="RING-type" evidence="12">
    <location>
        <begin position="200"/>
        <end position="389"/>
    </location>
</feature>
<evidence type="ECO:0000256" key="6">
    <source>
        <dbReference type="ARBA" id="ARBA00022771"/>
    </source>
</evidence>
<sequence length="486" mass="54666">MNRPPQDNPLPANGGVNDELVALTLQLEDVGAQVSYGMRQAREGAPPSDSLLALLSFQNELQQRVQVLDDKQYACGLAGAEHPRGNVSGVAIVVQEPFREGRAVQEPDRVVNAPGEQNGEANPAPLILPAEVEDGPVHAQPKEQGDLGKRKTAQQDIELILHRVAKRLFTFDVDESESGLDPSTNCEKRHKQDDNNIPEYQLPCIACMEQSSPEDMLIVPCDHIYCKNCLKELFLSSAKDESLFHPKCCGQDIPLRFISPAMTPNERQMFHNAQVEFTTVNRTYCSKSSCGTFVPPAHIGEDGFACCGDCQTKTCVHCKKPSHDGVCQADQELLATLALAKELGWQRCPSCNTMVELNVGCYHITCKCNYHFCYRCAVEWKKCECPVWEEAQLLARAEEVVAREAVHPLQPEEQQVRVVEMRQELIDQHECNHPGKFERINRVDGPRFVCEICDCRPKKWVLRCRRCHIQVCLECRLHRVHDHADH</sequence>
<evidence type="ECO:0000256" key="5">
    <source>
        <dbReference type="ARBA" id="ARBA00022737"/>
    </source>
</evidence>
<name>A0A6A6TXV3_9PEZI</name>
<evidence type="ECO:0000256" key="8">
    <source>
        <dbReference type="ARBA" id="ARBA00022833"/>
    </source>
</evidence>
<gene>
    <name evidence="13" type="ORF">BT63DRAFT_112458</name>
</gene>
<feature type="domain" description="B box-type" evidence="11">
    <location>
        <begin position="445"/>
        <end position="486"/>
    </location>
</feature>
<evidence type="ECO:0000256" key="9">
    <source>
        <dbReference type="PROSITE-ProRule" id="PRU00024"/>
    </source>
</evidence>
<reference evidence="13" key="1">
    <citation type="journal article" date="2020" name="Stud. Mycol.">
        <title>101 Dothideomycetes genomes: a test case for predicting lifestyles and emergence of pathogens.</title>
        <authorList>
            <person name="Haridas S."/>
            <person name="Albert R."/>
            <person name="Binder M."/>
            <person name="Bloem J."/>
            <person name="Labutti K."/>
            <person name="Salamov A."/>
            <person name="Andreopoulos B."/>
            <person name="Baker S."/>
            <person name="Barry K."/>
            <person name="Bills G."/>
            <person name="Bluhm B."/>
            <person name="Cannon C."/>
            <person name="Castanera R."/>
            <person name="Culley D."/>
            <person name="Daum C."/>
            <person name="Ezra D."/>
            <person name="Gonzalez J."/>
            <person name="Henrissat B."/>
            <person name="Kuo A."/>
            <person name="Liang C."/>
            <person name="Lipzen A."/>
            <person name="Lutzoni F."/>
            <person name="Magnuson J."/>
            <person name="Mondo S."/>
            <person name="Nolan M."/>
            <person name="Ohm R."/>
            <person name="Pangilinan J."/>
            <person name="Park H.-J."/>
            <person name="Ramirez L."/>
            <person name="Alfaro M."/>
            <person name="Sun H."/>
            <person name="Tritt A."/>
            <person name="Yoshinaga Y."/>
            <person name="Zwiers L.-H."/>
            <person name="Turgeon B."/>
            <person name="Goodwin S."/>
            <person name="Spatafora J."/>
            <person name="Crous P."/>
            <person name="Grigoriev I."/>
        </authorList>
    </citation>
    <scope>NUCLEOTIDE SEQUENCE</scope>
    <source>
        <strain evidence="13">CBS 115976</strain>
    </source>
</reference>
<dbReference type="Gene3D" id="3.30.40.10">
    <property type="entry name" value="Zinc/RING finger domain, C3HC4 (zinc finger)"/>
    <property type="match status" value="1"/>
</dbReference>
<dbReference type="SUPFAM" id="SSF57850">
    <property type="entry name" value="RING/U-box"/>
    <property type="match status" value="2"/>
</dbReference>
<dbReference type="PANTHER" id="PTHR11685">
    <property type="entry name" value="RBR FAMILY RING FINGER AND IBR DOMAIN-CONTAINING"/>
    <property type="match status" value="1"/>
</dbReference>